<dbReference type="GO" id="GO:0005975">
    <property type="term" value="P:carbohydrate metabolic process"/>
    <property type="evidence" value="ECO:0007669"/>
    <property type="project" value="InterPro"/>
</dbReference>
<name>A0A8C5JU70_JACJA</name>
<feature type="active site" description="Nucleophile" evidence="11">
    <location>
        <position position="264"/>
    </location>
</feature>
<dbReference type="Ensembl" id="ENSJJAT00000000731.1">
    <property type="protein sequence ID" value="ENSJJAP00000000695.1"/>
    <property type="gene ID" value="ENSJJAG00000000568.1"/>
</dbReference>
<dbReference type="GeneTree" id="ENSGT00950000182858"/>
<organism evidence="14 15">
    <name type="scientific">Jaculus jaculus</name>
    <name type="common">Lesser Egyptian jerboa</name>
    <dbReference type="NCBI Taxonomy" id="51337"/>
    <lineage>
        <taxon>Eukaryota</taxon>
        <taxon>Metazoa</taxon>
        <taxon>Chordata</taxon>
        <taxon>Craniata</taxon>
        <taxon>Vertebrata</taxon>
        <taxon>Euteleostomi</taxon>
        <taxon>Mammalia</taxon>
        <taxon>Eutheria</taxon>
        <taxon>Euarchontoglires</taxon>
        <taxon>Glires</taxon>
        <taxon>Rodentia</taxon>
        <taxon>Myomorpha</taxon>
        <taxon>Dipodoidea</taxon>
        <taxon>Dipodidae</taxon>
        <taxon>Dipodinae</taxon>
        <taxon>Jaculus</taxon>
    </lineage>
</organism>
<evidence type="ECO:0000256" key="11">
    <source>
        <dbReference type="PIRSR" id="PIRSR605076-1"/>
    </source>
</evidence>
<evidence type="ECO:0000256" key="9">
    <source>
        <dbReference type="ARBA" id="ARBA00023136"/>
    </source>
</evidence>
<proteinExistence type="inferred from homology"/>
<dbReference type="InterPro" id="IPR005076">
    <property type="entry name" value="Glyco_trans_6"/>
</dbReference>
<dbReference type="AlphaFoldDB" id="A0A8C5JU70"/>
<keyword evidence="13" id="KW-0732">Signal</keyword>
<dbReference type="PANTHER" id="PTHR10462:SF27">
    <property type="entry name" value="GLYCOSYLTRANSFERASE 6 DOMAIN-CONTAINING PROTEIN 1-RELATED"/>
    <property type="match status" value="1"/>
</dbReference>
<feature type="binding site" evidence="12">
    <location>
        <position position="196"/>
    </location>
    <ligand>
        <name>an alpha-L-fucosyl-(1-&gt;2)-beta-D-galactosyl derivative</name>
        <dbReference type="ChEBI" id="CHEBI:140327"/>
    </ligand>
</feature>
<reference evidence="14" key="1">
    <citation type="submission" date="2025-08" db="UniProtKB">
        <authorList>
            <consortium name="Ensembl"/>
        </authorList>
    </citation>
    <scope>IDENTIFICATION</scope>
</reference>
<dbReference type="GO" id="GO:0016758">
    <property type="term" value="F:hexosyltransferase activity"/>
    <property type="evidence" value="ECO:0007669"/>
    <property type="project" value="InterPro"/>
</dbReference>
<comment type="similarity">
    <text evidence="3">Belongs to the glycosyltransferase 6 family.</text>
</comment>
<reference evidence="14" key="2">
    <citation type="submission" date="2025-09" db="UniProtKB">
        <authorList>
            <consortium name="Ensembl"/>
        </authorList>
    </citation>
    <scope>IDENTIFICATION</scope>
</reference>
<keyword evidence="15" id="KW-1185">Reference proteome</keyword>
<dbReference type="GO" id="GO:0016020">
    <property type="term" value="C:membrane"/>
    <property type="evidence" value="ECO:0007669"/>
    <property type="project" value="UniProtKB-SubCell"/>
</dbReference>
<gene>
    <name evidence="14" type="primary">Glt6d1</name>
</gene>
<evidence type="ECO:0000313" key="14">
    <source>
        <dbReference type="Ensembl" id="ENSJJAP00000000695.1"/>
    </source>
</evidence>
<keyword evidence="6" id="KW-0812">Transmembrane</keyword>
<dbReference type="OMA" id="WLAPILW"/>
<evidence type="ECO:0000256" key="10">
    <source>
        <dbReference type="ARBA" id="ARBA00023180"/>
    </source>
</evidence>
<evidence type="ECO:0000256" key="5">
    <source>
        <dbReference type="ARBA" id="ARBA00022679"/>
    </source>
</evidence>
<evidence type="ECO:0000256" key="8">
    <source>
        <dbReference type="ARBA" id="ARBA00022989"/>
    </source>
</evidence>
<dbReference type="Gene3D" id="3.90.550.10">
    <property type="entry name" value="Spore Coat Polysaccharide Biosynthesis Protein SpsA, Chain A"/>
    <property type="match status" value="1"/>
</dbReference>
<dbReference type="SUPFAM" id="SSF53448">
    <property type="entry name" value="Nucleotide-diphospho-sugar transferases"/>
    <property type="match status" value="1"/>
</dbReference>
<dbReference type="FunFam" id="3.90.550.10:FF:000022">
    <property type="entry name" value="Histo-blood group ABO system transferase"/>
    <property type="match status" value="1"/>
</dbReference>
<keyword evidence="8" id="KW-1133">Transmembrane helix</keyword>
<dbReference type="Pfam" id="PF03414">
    <property type="entry name" value="Glyco_transf_6"/>
    <property type="match status" value="1"/>
</dbReference>
<dbReference type="PANTHER" id="PTHR10462">
    <property type="entry name" value="GLYCOSYLTRANSFERASE-RELATED"/>
    <property type="match status" value="1"/>
</dbReference>
<feature type="binding site" evidence="12">
    <location>
        <position position="264"/>
    </location>
    <ligand>
        <name>an alpha-L-fucosyl-(1-&gt;2)-beta-D-galactosyl derivative</name>
        <dbReference type="ChEBI" id="CHEBI:140327"/>
    </ligand>
</feature>
<comment type="cofactor">
    <cofactor evidence="1">
        <name>Mn(2+)</name>
        <dbReference type="ChEBI" id="CHEBI:29035"/>
    </cofactor>
</comment>
<feature type="signal peptide" evidence="13">
    <location>
        <begin position="1"/>
        <end position="24"/>
    </location>
</feature>
<dbReference type="Proteomes" id="UP000694385">
    <property type="component" value="Unassembled WGS sequence"/>
</dbReference>
<evidence type="ECO:0000313" key="15">
    <source>
        <dbReference type="Proteomes" id="UP000694385"/>
    </source>
</evidence>
<evidence type="ECO:0000256" key="4">
    <source>
        <dbReference type="ARBA" id="ARBA00022676"/>
    </source>
</evidence>
<keyword evidence="10" id="KW-0325">Glycoprotein</keyword>
<evidence type="ECO:0000256" key="3">
    <source>
        <dbReference type="ARBA" id="ARBA00010413"/>
    </source>
</evidence>
<keyword evidence="4" id="KW-0328">Glycosyltransferase</keyword>
<comment type="subcellular location">
    <subcellularLocation>
        <location evidence="2">Membrane</location>
        <topology evidence="2">Single-pass type II membrane protein</topology>
    </subcellularLocation>
</comment>
<evidence type="ECO:0000256" key="1">
    <source>
        <dbReference type="ARBA" id="ARBA00001936"/>
    </source>
</evidence>
<dbReference type="InterPro" id="IPR029044">
    <property type="entry name" value="Nucleotide-diphossugar_trans"/>
</dbReference>
<evidence type="ECO:0000256" key="6">
    <source>
        <dbReference type="ARBA" id="ARBA00022692"/>
    </source>
</evidence>
<keyword evidence="5" id="KW-0808">Transferase</keyword>
<sequence length="309" mass="36725">MNCRRRGLLLVSFLLSLMMTKIYFKSHQAQELQLSDWFKPRRRPDVITITNWLAPIIWEKTFHRQALEKYYRKRNITVGLAVFAAGRLVDEHLELFLRSAKKYFMPGHRVVFYIMVDTYPQLPYIQSSPLRSFQVLVMGRERWWIDLDLMRMKTLAEHIVDHIQNEVDFLFSMTANLVFQNEFGVETLGASVAQLHARWYFQNPKYFPYERRPKSAAYIPFGKGDYYYGGSTIGGTPRRILDFIQNYLKGILHDMRSGLNSSYEKYLNKYFFLNKPTKLLSPEYNWNPMFISPKQVRYMKVALYPPETS</sequence>
<keyword evidence="9" id="KW-0472">Membrane</keyword>
<protein>
    <submittedName>
        <fullName evidence="14">Glycosyltransferase 6 domain containing 1</fullName>
    </submittedName>
</protein>
<evidence type="ECO:0000256" key="7">
    <source>
        <dbReference type="ARBA" id="ARBA00022968"/>
    </source>
</evidence>
<feature type="chain" id="PRO_5034822549" evidence="13">
    <location>
        <begin position="25"/>
        <end position="309"/>
    </location>
</feature>
<keyword evidence="7" id="KW-0735">Signal-anchor</keyword>
<dbReference type="GO" id="GO:0031982">
    <property type="term" value="C:vesicle"/>
    <property type="evidence" value="ECO:0007669"/>
    <property type="project" value="TreeGrafter"/>
</dbReference>
<evidence type="ECO:0000256" key="13">
    <source>
        <dbReference type="SAM" id="SignalP"/>
    </source>
</evidence>
<evidence type="ECO:0000256" key="2">
    <source>
        <dbReference type="ARBA" id="ARBA00004606"/>
    </source>
</evidence>
<dbReference type="GO" id="GO:0005794">
    <property type="term" value="C:Golgi apparatus"/>
    <property type="evidence" value="ECO:0007669"/>
    <property type="project" value="TreeGrafter"/>
</dbReference>
<accession>A0A8C5JU70</accession>
<evidence type="ECO:0000256" key="12">
    <source>
        <dbReference type="PIRSR" id="PIRSR605076-2"/>
    </source>
</evidence>